<dbReference type="Pfam" id="PF13424">
    <property type="entry name" value="TPR_12"/>
    <property type="match status" value="1"/>
</dbReference>
<dbReference type="InterPro" id="IPR001849">
    <property type="entry name" value="PH_domain"/>
</dbReference>
<dbReference type="AlphaFoldDB" id="W4GJZ8"/>
<dbReference type="VEuPathDB" id="FungiDB:H257_07388"/>
<keyword evidence="1" id="KW-0963">Cytoplasm</keyword>
<dbReference type="InterPro" id="IPR011990">
    <property type="entry name" value="TPR-like_helical_dom_sf"/>
</dbReference>
<accession>W4GJZ8</accession>
<evidence type="ECO:0000259" key="3">
    <source>
        <dbReference type="PROSITE" id="PS51823"/>
    </source>
</evidence>
<evidence type="ECO:0000256" key="1">
    <source>
        <dbReference type="ARBA" id="ARBA00022490"/>
    </source>
</evidence>
<dbReference type="STRING" id="112090.W4GJZ8"/>
<evidence type="ECO:0000313" key="4">
    <source>
        <dbReference type="EMBL" id="ETV79354.1"/>
    </source>
</evidence>
<dbReference type="Pfam" id="PF00169">
    <property type="entry name" value="PH"/>
    <property type="match status" value="1"/>
</dbReference>
<reference evidence="4" key="1">
    <citation type="submission" date="2013-12" db="EMBL/GenBank/DDBJ databases">
        <title>The Genome Sequence of Aphanomyces astaci APO3.</title>
        <authorList>
            <consortium name="The Broad Institute Genomics Platform"/>
            <person name="Russ C."/>
            <person name="Tyler B."/>
            <person name="van West P."/>
            <person name="Dieguez-Uribeondo J."/>
            <person name="Young S.K."/>
            <person name="Zeng Q."/>
            <person name="Gargeya S."/>
            <person name="Fitzgerald M."/>
            <person name="Abouelleil A."/>
            <person name="Alvarado L."/>
            <person name="Chapman S.B."/>
            <person name="Gainer-Dewar J."/>
            <person name="Goldberg J."/>
            <person name="Griggs A."/>
            <person name="Gujja S."/>
            <person name="Hansen M."/>
            <person name="Howarth C."/>
            <person name="Imamovic A."/>
            <person name="Ireland A."/>
            <person name="Larimer J."/>
            <person name="McCowan C."/>
            <person name="Murphy C."/>
            <person name="Pearson M."/>
            <person name="Poon T.W."/>
            <person name="Priest M."/>
            <person name="Roberts A."/>
            <person name="Saif S."/>
            <person name="Shea T."/>
            <person name="Sykes S."/>
            <person name="Wortman J."/>
            <person name="Nusbaum C."/>
            <person name="Birren B."/>
        </authorList>
    </citation>
    <scope>NUCLEOTIDE SEQUENCE [LARGE SCALE GENOMIC DNA]</scope>
    <source>
        <strain evidence="4">APO3</strain>
    </source>
</reference>
<dbReference type="Gene3D" id="1.25.40.10">
    <property type="entry name" value="Tetratricopeptide repeat domain"/>
    <property type="match status" value="2"/>
</dbReference>
<feature type="domain" description="Clu" evidence="3">
    <location>
        <begin position="203"/>
        <end position="465"/>
    </location>
</feature>
<proteinExistence type="predicted"/>
<dbReference type="Pfam" id="PF12807">
    <property type="entry name" value="eIF3_p135"/>
    <property type="match status" value="1"/>
</dbReference>
<dbReference type="Gene3D" id="2.30.29.30">
    <property type="entry name" value="Pleckstrin-homology domain (PH domain)/Phosphotyrosine-binding domain (PTB)"/>
    <property type="match status" value="1"/>
</dbReference>
<name>W4GJZ8_APHAT</name>
<dbReference type="EMBL" id="KI913128">
    <property type="protein sequence ID" value="ETV79354.1"/>
    <property type="molecule type" value="Genomic_DNA"/>
</dbReference>
<organism evidence="4">
    <name type="scientific">Aphanomyces astaci</name>
    <name type="common">Crayfish plague agent</name>
    <dbReference type="NCBI Taxonomy" id="112090"/>
    <lineage>
        <taxon>Eukaryota</taxon>
        <taxon>Sar</taxon>
        <taxon>Stramenopiles</taxon>
        <taxon>Oomycota</taxon>
        <taxon>Saprolegniomycetes</taxon>
        <taxon>Saprolegniales</taxon>
        <taxon>Verrucalvaceae</taxon>
        <taxon>Aphanomyces</taxon>
    </lineage>
</organism>
<dbReference type="SUPFAM" id="SSF50729">
    <property type="entry name" value="PH domain-like"/>
    <property type="match status" value="1"/>
</dbReference>
<dbReference type="SMART" id="SM00233">
    <property type="entry name" value="PH"/>
    <property type="match status" value="1"/>
</dbReference>
<feature type="domain" description="PH" evidence="2">
    <location>
        <begin position="1"/>
        <end position="106"/>
    </location>
</feature>
<dbReference type="CDD" id="cd00821">
    <property type="entry name" value="PH"/>
    <property type="match status" value="1"/>
</dbReference>
<dbReference type="PANTHER" id="PTHR12601">
    <property type="entry name" value="EUKARYOTIC TRANSLATION INITIATION FACTOR 3 SUBUNIT EIF-3"/>
    <property type="match status" value="1"/>
</dbReference>
<gene>
    <name evidence="4" type="ORF">H257_07388</name>
</gene>
<dbReference type="InterPro" id="IPR025697">
    <property type="entry name" value="CLU_dom"/>
</dbReference>
<dbReference type="OrthoDB" id="626167at2759"/>
<dbReference type="InterPro" id="IPR019734">
    <property type="entry name" value="TPR_rpt"/>
</dbReference>
<dbReference type="InterPro" id="IPR027523">
    <property type="entry name" value="CLU_prot"/>
</dbReference>
<dbReference type="CDD" id="cd15466">
    <property type="entry name" value="CLU-central"/>
    <property type="match status" value="1"/>
</dbReference>
<dbReference type="Pfam" id="PF13236">
    <property type="entry name" value="CLU"/>
    <property type="match status" value="1"/>
</dbReference>
<sequence>MVLKSGKLEKHSQTIFGSKWKVKWVHLDEATLKCYPMVVNQQVFQGAKSKLIQLDEYTVSMLDESKFHRKHCFQLTGKQKQKTKIFACSSDRDCLEWVGAILNPHVAKKSNQADDDDDGSEDNTAVRRAKAAFAKLDAGNSGTIDSTRLHELLDTISFQSLHMGWHGGSDQVGVIQHVLDPHSTGKIARTLFATWARAHFVEAAAPPAAPSPVPTPSKPSTGVTDWNEMYWELLRSASPVVPKGLSMSHMMKEFHDAADSFARSVVDDLLLHPAASSAIDPPSPHHDLVGYNDCTLFAANGLYAVVYPPPLSSSQQAAKSLGHDIRSSRVLLSALEAVEGAATDLAIPVQCVVDYMGVRVLVVAQVLQASTTTCHIMADTHAAASFRRVLHQLHVCDLDDNVADIVPFETHLVQSQGRLVLSKLRHVCAPDVLHESDDANGFDQTPSKHSASLTAWKLRPEYIRQYHTPLYSNAYRQESTPAQDNIVACASHYMQKSVLPACVHRLESSPATLVGQNFFDSASFTSMLHADGINMRYLGRIYDLATLKHVRRLVMTEMVARVAKVLLRAMLREAPTHWRALATDLFNVLCGAGPDAVDFYQSQIQPTVELKFGVATPHNLRHELHMPQLLLALQHHTGVQMDLPVAINSQFLVDDARHPPFRTHHAIAVTSSVTLVCTTTSVCQGMIQDTVVSDSMDEDALEVALTNLKLALAVEQACPTDSRHVRLCHLLVQAAEVSLRVDAADDAETFASLALEEGPTGHALRSRAYVVLMRLHHAKEDMASALRSFEKALEAATWHLGASHPVVLGVLLSLVAIWIDRQEWLKALNILDHCTTVVKEAYGRYTIQYAQLRCQQARVLHTLGQLDQAVSMFEDALAIYEELPSCVVESADCCSAMTAIFLDMASLQPAFNMAMKTHDLRVSSGDTDAILASWMQLGACSKALHDDFRAIEYYKSALALVKANQAAISDAVQCIQDISRQLLALVFQTLSPEAKQCVDKVSRKEKAVSNDLLEFVVAQLYALDAPQYLDMIFQDLLREAGTPSMALFEDYPSDMQLRGAQHLLNL</sequence>
<dbReference type="SUPFAM" id="SSF48452">
    <property type="entry name" value="TPR-like"/>
    <property type="match status" value="1"/>
</dbReference>
<dbReference type="PANTHER" id="PTHR12601:SF6">
    <property type="entry name" value="CLUSTERED MITOCHONDRIA PROTEIN HOMOLOG"/>
    <property type="match status" value="1"/>
</dbReference>
<dbReference type="PROSITE" id="PS50003">
    <property type="entry name" value="PH_DOMAIN"/>
    <property type="match status" value="1"/>
</dbReference>
<dbReference type="InterPro" id="IPR033646">
    <property type="entry name" value="CLU-central"/>
</dbReference>
<dbReference type="PROSITE" id="PS51823">
    <property type="entry name" value="CLU"/>
    <property type="match status" value="1"/>
</dbReference>
<dbReference type="GeneID" id="20809384"/>
<dbReference type="SMART" id="SM00028">
    <property type="entry name" value="TPR"/>
    <property type="match status" value="3"/>
</dbReference>
<dbReference type="RefSeq" id="XP_009831195.1">
    <property type="nucleotide sequence ID" value="XM_009832893.1"/>
</dbReference>
<protein>
    <submittedName>
        <fullName evidence="4">Uncharacterized protein</fullName>
    </submittedName>
</protein>
<dbReference type="InterPro" id="IPR011993">
    <property type="entry name" value="PH-like_dom_sf"/>
</dbReference>
<evidence type="ECO:0000259" key="2">
    <source>
        <dbReference type="PROSITE" id="PS50003"/>
    </source>
</evidence>
<dbReference type="GO" id="GO:0005737">
    <property type="term" value="C:cytoplasm"/>
    <property type="evidence" value="ECO:0007669"/>
    <property type="project" value="TreeGrafter"/>
</dbReference>